<dbReference type="InterPro" id="IPR052173">
    <property type="entry name" value="Beta-lactam_resp_regulator"/>
</dbReference>
<evidence type="ECO:0000256" key="1">
    <source>
        <dbReference type="SAM" id="MobiDB-lite"/>
    </source>
</evidence>
<protein>
    <submittedName>
        <fullName evidence="4">Methicillin resistance mecR1 protein</fullName>
    </submittedName>
</protein>
<feature type="region of interest" description="Disordered" evidence="1">
    <location>
        <begin position="82"/>
        <end position="121"/>
    </location>
</feature>
<keyword evidence="5" id="KW-1185">Reference proteome</keyword>
<accession>A0A2K4ZJ74</accession>
<keyword evidence="2" id="KW-0812">Transmembrane</keyword>
<feature type="transmembrane region" description="Helical" evidence="2">
    <location>
        <begin position="141"/>
        <end position="164"/>
    </location>
</feature>
<dbReference type="OrthoDB" id="9770467at2"/>
<dbReference type="CDD" id="cd07341">
    <property type="entry name" value="M56_BlaR1_MecR1_like"/>
    <property type="match status" value="1"/>
</dbReference>
<dbReference type="AlphaFoldDB" id="A0A2K4ZJ74"/>
<evidence type="ECO:0000259" key="3">
    <source>
        <dbReference type="Pfam" id="PF05569"/>
    </source>
</evidence>
<organism evidence="4 5">
    <name type="scientific">Acetatifactor muris</name>
    <dbReference type="NCBI Taxonomy" id="879566"/>
    <lineage>
        <taxon>Bacteria</taxon>
        <taxon>Bacillati</taxon>
        <taxon>Bacillota</taxon>
        <taxon>Clostridia</taxon>
        <taxon>Lachnospirales</taxon>
        <taxon>Lachnospiraceae</taxon>
        <taxon>Acetatifactor</taxon>
    </lineage>
</organism>
<sequence>MSEWIISSTVLIIFVLIIRYLFRNRFAMRVRYALWLVVALRLLVPVSFLESSFSVMNLVDMEKAEGSFAALLSPEETDTSVEVKSAGGEVQQKESNEPGTGTSVMAQKGEEQTRGMESNGSGAMFREKEEAGMGMGRGKGILTGIWLAGVILSAVTVLTVNTAYRRRVYRSRRKCRTELVSALPVYTSSVVSTPCMFGLIHAAIYLPPRAMEEKKKLKYILCHENTHYRHLDQLWVLVRAVCVCIHWYNPLVWLAAGLARQDCELACDEKTLEVLGEEERINYGRTLLDFSAQGDVFFGEFQLSTAMSGRKKQVKERLMLVIEQPRRYAGTLAITAILAIMISTITFTGKVSGQEQDTDSSADSGMEDRDGETSFEQEDGQKETEHTDKNVETAALVPIDLNDGKEYLLKVGGEVIPEEGYRINRITLNQVHDREEDTLQTILLEEVRCLYTRMADEAESGNGFMWSYAFGEEPLYAKKLYTVEDLPSYTVGQTETKGQVLSHVSDGGILVADLNFDGYQDFCLQGAQEGNQSRNVPYYCYLWNQEESRFEPAYMIPNVGVDGKEKLLVSTTDDGNGIISTKYYRFDDTNCLHMVRYVEENQASDAVFPTLDLTYVETAYTLPAVDEWDNGTVYGGALTERFVQGAKQALTELYEWSGTKIDTVCFSTSAYGDFMFGQKPEDIRASRTFYSRVYGSSAGFEECIESMNLATDRTVWYSPVTQRKVPEQMDEMSDEQLAEWYFGRSALAEGEAAASVRQMTQGEYIVETESGHYYAIYLQPATREMDYIAGPYDGYPNH</sequence>
<feature type="domain" description="Peptidase M56" evidence="3">
    <location>
        <begin position="4"/>
        <end position="321"/>
    </location>
</feature>
<dbReference type="NCBIfam" id="NF047539">
    <property type="entry name" value="XAC2610_fam"/>
    <property type="match status" value="1"/>
</dbReference>
<feature type="compositionally biased region" description="Basic and acidic residues" evidence="1">
    <location>
        <begin position="379"/>
        <end position="391"/>
    </location>
</feature>
<feature type="transmembrane region" description="Helical" evidence="2">
    <location>
        <begin position="34"/>
        <end position="53"/>
    </location>
</feature>
<keyword evidence="2" id="KW-0472">Membrane</keyword>
<feature type="transmembrane region" description="Helical" evidence="2">
    <location>
        <begin position="234"/>
        <end position="256"/>
    </location>
</feature>
<gene>
    <name evidence="4" type="primary">mecR1_1</name>
    <name evidence="4" type="ORF">AMURIS_03179</name>
</gene>
<feature type="compositionally biased region" description="Polar residues" evidence="1">
    <location>
        <begin position="352"/>
        <end position="363"/>
    </location>
</feature>
<dbReference type="InterPro" id="IPR058087">
    <property type="entry name" value="XAC2610_dom"/>
</dbReference>
<feature type="transmembrane region" description="Helical" evidence="2">
    <location>
        <begin position="6"/>
        <end position="22"/>
    </location>
</feature>
<dbReference type="PANTHER" id="PTHR34978:SF3">
    <property type="entry name" value="SLR0241 PROTEIN"/>
    <property type="match status" value="1"/>
</dbReference>
<dbReference type="PANTHER" id="PTHR34978">
    <property type="entry name" value="POSSIBLE SENSOR-TRANSDUCER PROTEIN BLAR"/>
    <property type="match status" value="1"/>
</dbReference>
<dbReference type="Pfam" id="PF05569">
    <property type="entry name" value="Peptidase_M56"/>
    <property type="match status" value="1"/>
</dbReference>
<evidence type="ECO:0000256" key="2">
    <source>
        <dbReference type="SAM" id="Phobius"/>
    </source>
</evidence>
<dbReference type="EMBL" id="OFSM01000016">
    <property type="protein sequence ID" value="SOY30452.1"/>
    <property type="molecule type" value="Genomic_DNA"/>
</dbReference>
<proteinExistence type="predicted"/>
<dbReference type="Proteomes" id="UP000236311">
    <property type="component" value="Unassembled WGS sequence"/>
</dbReference>
<evidence type="ECO:0000313" key="5">
    <source>
        <dbReference type="Proteomes" id="UP000236311"/>
    </source>
</evidence>
<dbReference type="InterPro" id="IPR008756">
    <property type="entry name" value="Peptidase_M56"/>
</dbReference>
<name>A0A2K4ZJ74_9FIRM</name>
<keyword evidence="2" id="KW-1133">Transmembrane helix</keyword>
<dbReference type="RefSeq" id="WP_103240485.1">
    <property type="nucleotide sequence ID" value="NZ_JANJZD010000001.1"/>
</dbReference>
<feature type="region of interest" description="Disordered" evidence="1">
    <location>
        <begin position="352"/>
        <end position="391"/>
    </location>
</feature>
<reference evidence="4 5" key="1">
    <citation type="submission" date="2018-01" db="EMBL/GenBank/DDBJ databases">
        <authorList>
            <person name="Gaut B.S."/>
            <person name="Morton B.R."/>
            <person name="Clegg M.T."/>
            <person name="Duvall M.R."/>
        </authorList>
    </citation>
    <scope>NUCLEOTIDE SEQUENCE [LARGE SCALE GENOMIC DNA]</scope>
    <source>
        <strain evidence="4">GP69</strain>
    </source>
</reference>
<feature type="transmembrane region" description="Helical" evidence="2">
    <location>
        <begin position="328"/>
        <end position="347"/>
    </location>
</feature>
<feature type="transmembrane region" description="Helical" evidence="2">
    <location>
        <begin position="185"/>
        <end position="206"/>
    </location>
</feature>
<evidence type="ECO:0000313" key="4">
    <source>
        <dbReference type="EMBL" id="SOY30452.1"/>
    </source>
</evidence>